<accession>A0A1V8ZWS0</accession>
<organism evidence="5 6">
    <name type="scientific">Saccharomonospora piscinae</name>
    <dbReference type="NCBI Taxonomy" id="687388"/>
    <lineage>
        <taxon>Bacteria</taxon>
        <taxon>Bacillati</taxon>
        <taxon>Actinomycetota</taxon>
        <taxon>Actinomycetes</taxon>
        <taxon>Pseudonocardiales</taxon>
        <taxon>Pseudonocardiaceae</taxon>
        <taxon>Saccharomonospora</taxon>
    </lineage>
</organism>
<dbReference type="PROSITE" id="PS01081">
    <property type="entry name" value="HTH_TETR_1"/>
    <property type="match status" value="1"/>
</dbReference>
<keyword evidence="1 2" id="KW-0238">DNA-binding</keyword>
<proteinExistence type="predicted"/>
<dbReference type="PROSITE" id="PS50977">
    <property type="entry name" value="HTH_TETR_2"/>
    <property type="match status" value="1"/>
</dbReference>
<dbReference type="PRINTS" id="PR00455">
    <property type="entry name" value="HTHTETR"/>
</dbReference>
<feature type="region of interest" description="Disordered" evidence="3">
    <location>
        <begin position="186"/>
        <end position="208"/>
    </location>
</feature>
<dbReference type="GO" id="GO:0000976">
    <property type="term" value="F:transcription cis-regulatory region binding"/>
    <property type="evidence" value="ECO:0007669"/>
    <property type="project" value="TreeGrafter"/>
</dbReference>
<feature type="domain" description="HTH tetR-type" evidence="4">
    <location>
        <begin position="7"/>
        <end position="67"/>
    </location>
</feature>
<dbReference type="PANTHER" id="PTHR30055:SF226">
    <property type="entry name" value="HTH-TYPE TRANSCRIPTIONAL REGULATOR PKSA"/>
    <property type="match status" value="1"/>
</dbReference>
<dbReference type="PANTHER" id="PTHR30055">
    <property type="entry name" value="HTH-TYPE TRANSCRIPTIONAL REGULATOR RUTR"/>
    <property type="match status" value="1"/>
</dbReference>
<evidence type="ECO:0000256" key="3">
    <source>
        <dbReference type="SAM" id="MobiDB-lite"/>
    </source>
</evidence>
<sequence length="208" mass="22125">MTVETAEDTRSRLLATALTLFSTHGVGGTSLQMIADELGVTKAAVYYHFKTKDQITEAVAAPALQELIERMAEAGAQRTRGAQIDHALSGFVDIVVRYRSLIALFNSDPGIMRAIDRSLDGVENLAARMRALLVGPDAELAAALTANVALAGIALAGGAPEQADLDDDVLREHLIDIGRRLLGRPKRRARSVAPRDGGQPSRAADTTT</sequence>
<comment type="caution">
    <text evidence="5">The sequence shown here is derived from an EMBL/GenBank/DDBJ whole genome shotgun (WGS) entry which is preliminary data.</text>
</comment>
<dbReference type="AlphaFoldDB" id="A0A1V8ZWS0"/>
<dbReference type="InterPro" id="IPR009057">
    <property type="entry name" value="Homeodomain-like_sf"/>
</dbReference>
<dbReference type="EMBL" id="MWIH01000009">
    <property type="protein sequence ID" value="OQO89345.1"/>
    <property type="molecule type" value="Genomic_DNA"/>
</dbReference>
<gene>
    <name evidence="5" type="ORF">B1813_20575</name>
</gene>
<dbReference type="InterPro" id="IPR023772">
    <property type="entry name" value="DNA-bd_HTH_TetR-type_CS"/>
</dbReference>
<dbReference type="RefSeq" id="WP_081194734.1">
    <property type="nucleotide sequence ID" value="NZ_MWIH01000009.1"/>
</dbReference>
<dbReference type="Gene3D" id="1.10.357.10">
    <property type="entry name" value="Tetracycline Repressor, domain 2"/>
    <property type="match status" value="1"/>
</dbReference>
<dbReference type="Proteomes" id="UP000192591">
    <property type="component" value="Unassembled WGS sequence"/>
</dbReference>
<evidence type="ECO:0000259" key="4">
    <source>
        <dbReference type="PROSITE" id="PS50977"/>
    </source>
</evidence>
<dbReference type="SUPFAM" id="SSF46689">
    <property type="entry name" value="Homeodomain-like"/>
    <property type="match status" value="1"/>
</dbReference>
<keyword evidence="6" id="KW-1185">Reference proteome</keyword>
<protein>
    <submittedName>
        <fullName evidence="5">TetR family transcriptional regulator</fullName>
    </submittedName>
</protein>
<evidence type="ECO:0000256" key="2">
    <source>
        <dbReference type="PROSITE-ProRule" id="PRU00335"/>
    </source>
</evidence>
<name>A0A1V8ZWS0_SACPI</name>
<evidence type="ECO:0000313" key="5">
    <source>
        <dbReference type="EMBL" id="OQO89345.1"/>
    </source>
</evidence>
<feature type="DNA-binding region" description="H-T-H motif" evidence="2">
    <location>
        <begin position="30"/>
        <end position="49"/>
    </location>
</feature>
<reference evidence="5 6" key="1">
    <citation type="submission" date="2017-02" db="EMBL/GenBank/DDBJ databases">
        <title>Draft genome of Saccharomonospora sp. 154.</title>
        <authorList>
            <person name="Alonso-Carmona G.S."/>
            <person name="De La Haba R."/>
            <person name="Vera-Gargallo B."/>
            <person name="Sandoval-Trujillo A.H."/>
            <person name="Ramirez-Duran N."/>
            <person name="Ventosa A."/>
        </authorList>
    </citation>
    <scope>NUCLEOTIDE SEQUENCE [LARGE SCALE GENOMIC DNA]</scope>
    <source>
        <strain evidence="5 6">LRS4.154</strain>
    </source>
</reference>
<dbReference type="Pfam" id="PF00440">
    <property type="entry name" value="TetR_N"/>
    <property type="match status" value="1"/>
</dbReference>
<dbReference type="InterPro" id="IPR001647">
    <property type="entry name" value="HTH_TetR"/>
</dbReference>
<dbReference type="InterPro" id="IPR050109">
    <property type="entry name" value="HTH-type_TetR-like_transc_reg"/>
</dbReference>
<dbReference type="GO" id="GO:0003700">
    <property type="term" value="F:DNA-binding transcription factor activity"/>
    <property type="evidence" value="ECO:0007669"/>
    <property type="project" value="TreeGrafter"/>
</dbReference>
<evidence type="ECO:0000313" key="6">
    <source>
        <dbReference type="Proteomes" id="UP000192591"/>
    </source>
</evidence>
<evidence type="ECO:0000256" key="1">
    <source>
        <dbReference type="ARBA" id="ARBA00023125"/>
    </source>
</evidence>